<gene>
    <name evidence="1" type="ORF">PT974_02926</name>
</gene>
<dbReference type="Proteomes" id="UP001338125">
    <property type="component" value="Unassembled WGS sequence"/>
</dbReference>
<sequence length="47" mass="4889">MELAKAGVSEGGHGVIDAAYKGSHDVCNGARFWGMDAENGKGEDGMY</sequence>
<accession>A0ABR0SZM0</accession>
<proteinExistence type="predicted"/>
<evidence type="ECO:0000313" key="2">
    <source>
        <dbReference type="Proteomes" id="UP001338125"/>
    </source>
</evidence>
<name>A0ABR0SZM0_9HYPO</name>
<comment type="caution">
    <text evidence="1">The sequence shown here is derived from an EMBL/GenBank/DDBJ whole genome shotgun (WGS) entry which is preliminary data.</text>
</comment>
<keyword evidence="2" id="KW-1185">Reference proteome</keyword>
<evidence type="ECO:0000313" key="1">
    <source>
        <dbReference type="EMBL" id="KAK5997563.1"/>
    </source>
</evidence>
<protein>
    <submittedName>
        <fullName evidence="1">Uncharacterized protein</fullName>
    </submittedName>
</protein>
<organism evidence="1 2">
    <name type="scientific">Cladobotryum mycophilum</name>
    <dbReference type="NCBI Taxonomy" id="491253"/>
    <lineage>
        <taxon>Eukaryota</taxon>
        <taxon>Fungi</taxon>
        <taxon>Dikarya</taxon>
        <taxon>Ascomycota</taxon>
        <taxon>Pezizomycotina</taxon>
        <taxon>Sordariomycetes</taxon>
        <taxon>Hypocreomycetidae</taxon>
        <taxon>Hypocreales</taxon>
        <taxon>Hypocreaceae</taxon>
        <taxon>Cladobotryum</taxon>
    </lineage>
</organism>
<dbReference type="EMBL" id="JAVFKD010000002">
    <property type="protein sequence ID" value="KAK5997563.1"/>
    <property type="molecule type" value="Genomic_DNA"/>
</dbReference>
<reference evidence="1 2" key="1">
    <citation type="submission" date="2024-01" db="EMBL/GenBank/DDBJ databases">
        <title>Complete genome of Cladobotryum mycophilum ATHUM6906.</title>
        <authorList>
            <person name="Christinaki A.C."/>
            <person name="Myridakis A.I."/>
            <person name="Kouvelis V.N."/>
        </authorList>
    </citation>
    <scope>NUCLEOTIDE SEQUENCE [LARGE SCALE GENOMIC DNA]</scope>
    <source>
        <strain evidence="1 2">ATHUM6906</strain>
    </source>
</reference>